<sequence>MKKSRIIITILVLSLGALLAACGNSNDASSKEGEASNETKTVKVGLNGSGVPIWEFVQEKAEEEGINIEIVEFADYVRPNMALADGDIDLNAFQTVSYFDQFIKDHDLDLAPIGTTLIEPMGIYSDEYEDVSNIPDGATIAIPNEATNMGRALLLLQEADLLELPEDFDGNGSLEKIKDNPKDLKFETVVAAQTPRVLPDVAASLVNNNIAVEAGFDPLEEALVLESATATPYINLIAARADETNNETYQQIVEIFQTEEVANHIEELYDGSVVPTFVELEKIGW</sequence>
<evidence type="ECO:0000256" key="3">
    <source>
        <dbReference type="ARBA" id="ARBA00023136"/>
    </source>
</evidence>
<dbReference type="Gene3D" id="3.40.190.10">
    <property type="entry name" value="Periplasmic binding protein-like II"/>
    <property type="match status" value="2"/>
</dbReference>
<evidence type="ECO:0000256" key="8">
    <source>
        <dbReference type="SAM" id="SignalP"/>
    </source>
</evidence>
<proteinExistence type="inferred from homology"/>
<keyword evidence="5 6" id="KW-0449">Lipoprotein</keyword>
<evidence type="ECO:0000256" key="4">
    <source>
        <dbReference type="ARBA" id="ARBA00023139"/>
    </source>
</evidence>
<dbReference type="Pfam" id="PF03180">
    <property type="entry name" value="Lipoprotein_9"/>
    <property type="match status" value="1"/>
</dbReference>
<gene>
    <name evidence="9" type="ORF">N781_15515</name>
</gene>
<feature type="signal peptide" evidence="8">
    <location>
        <begin position="1"/>
        <end position="20"/>
    </location>
</feature>
<dbReference type="GO" id="GO:0016020">
    <property type="term" value="C:membrane"/>
    <property type="evidence" value="ECO:0007669"/>
    <property type="project" value="UniProtKB-SubCell"/>
</dbReference>
<keyword evidence="4" id="KW-0564">Palmitate</keyword>
<evidence type="ECO:0000256" key="6">
    <source>
        <dbReference type="PIRNR" id="PIRNR002854"/>
    </source>
</evidence>
<reference evidence="9 10" key="1">
    <citation type="submission" date="2013-08" db="EMBL/GenBank/DDBJ databases">
        <authorList>
            <person name="Huang J."/>
            <person name="Wang G."/>
        </authorList>
    </citation>
    <scope>NUCLEOTIDE SEQUENCE [LARGE SCALE GENOMIC DNA]</scope>
    <source>
        <strain evidence="9 10">JSM 076056</strain>
    </source>
</reference>
<dbReference type="PANTHER" id="PTHR30429:SF3">
    <property type="entry name" value="LIPOPROTEIN"/>
    <property type="match status" value="1"/>
</dbReference>
<evidence type="ECO:0000256" key="1">
    <source>
        <dbReference type="ARBA" id="ARBA00004635"/>
    </source>
</evidence>
<evidence type="ECO:0000256" key="2">
    <source>
        <dbReference type="ARBA" id="ARBA00022729"/>
    </source>
</evidence>
<keyword evidence="2 8" id="KW-0732">Signal</keyword>
<comment type="subcellular location">
    <subcellularLocation>
        <location evidence="1">Membrane</location>
        <topology evidence="1">Lipid-anchor</topology>
    </subcellularLocation>
</comment>
<dbReference type="InterPro" id="IPR004872">
    <property type="entry name" value="Lipoprotein_NlpA"/>
</dbReference>
<dbReference type="PIRSF" id="PIRSF002854">
    <property type="entry name" value="MetQ"/>
    <property type="match status" value="1"/>
</dbReference>
<dbReference type="PROSITE" id="PS51257">
    <property type="entry name" value="PROKAR_LIPOPROTEIN"/>
    <property type="match status" value="1"/>
</dbReference>
<feature type="lipid moiety-binding region" description="S-diacylglycerol cysteine" evidence="7">
    <location>
        <position position="22"/>
    </location>
</feature>
<dbReference type="STRING" id="1385510.GCA_000425205_01755"/>
<comment type="caution">
    <text evidence="9">The sequence shown here is derived from an EMBL/GenBank/DDBJ whole genome shotgun (WGS) entry which is preliminary data.</text>
</comment>
<dbReference type="AlphaFoldDB" id="A0A0A5GL48"/>
<dbReference type="Proteomes" id="UP000030528">
    <property type="component" value="Unassembled WGS sequence"/>
</dbReference>
<protein>
    <recommendedName>
        <fullName evidence="6">Lipoprotein</fullName>
    </recommendedName>
</protein>
<name>A0A0A5GL48_9BACI</name>
<evidence type="ECO:0000313" key="9">
    <source>
        <dbReference type="EMBL" id="KGX92719.1"/>
    </source>
</evidence>
<evidence type="ECO:0000313" key="10">
    <source>
        <dbReference type="Proteomes" id="UP000030528"/>
    </source>
</evidence>
<comment type="similarity">
    <text evidence="6">Belongs to the nlpA lipoprotein family.</text>
</comment>
<dbReference type="EMBL" id="AVPE01000005">
    <property type="protein sequence ID" value="KGX92719.1"/>
    <property type="molecule type" value="Genomic_DNA"/>
</dbReference>
<dbReference type="OrthoDB" id="9812878at2"/>
<keyword evidence="3" id="KW-0472">Membrane</keyword>
<dbReference type="RefSeq" id="WP_026800165.1">
    <property type="nucleotide sequence ID" value="NZ_AULI01000007.1"/>
</dbReference>
<feature type="chain" id="PRO_5039273935" description="Lipoprotein" evidence="8">
    <location>
        <begin position="21"/>
        <end position="285"/>
    </location>
</feature>
<organism evidence="9 10">
    <name type="scientific">Pontibacillus halophilus JSM 076056 = DSM 19796</name>
    <dbReference type="NCBI Taxonomy" id="1385510"/>
    <lineage>
        <taxon>Bacteria</taxon>
        <taxon>Bacillati</taxon>
        <taxon>Bacillota</taxon>
        <taxon>Bacilli</taxon>
        <taxon>Bacillales</taxon>
        <taxon>Bacillaceae</taxon>
        <taxon>Pontibacillus</taxon>
    </lineage>
</organism>
<dbReference type="eggNOG" id="COG1464">
    <property type="taxonomic scope" value="Bacteria"/>
</dbReference>
<keyword evidence="10" id="KW-1185">Reference proteome</keyword>
<dbReference type="SUPFAM" id="SSF53850">
    <property type="entry name" value="Periplasmic binding protein-like II"/>
    <property type="match status" value="1"/>
</dbReference>
<dbReference type="PANTHER" id="PTHR30429">
    <property type="entry name" value="D-METHIONINE-BINDING LIPOPROTEIN METQ"/>
    <property type="match status" value="1"/>
</dbReference>
<evidence type="ECO:0000256" key="5">
    <source>
        <dbReference type="ARBA" id="ARBA00023288"/>
    </source>
</evidence>
<accession>A0A0A5GL48</accession>
<evidence type="ECO:0000256" key="7">
    <source>
        <dbReference type="PIRSR" id="PIRSR002854-1"/>
    </source>
</evidence>